<evidence type="ECO:0000313" key="2">
    <source>
        <dbReference type="Proteomes" id="UP001596105"/>
    </source>
</evidence>
<protein>
    <recommendedName>
        <fullName evidence="3">Glycosyl transferase</fullName>
    </recommendedName>
</protein>
<gene>
    <name evidence="1" type="ORF">ACFPPD_08935</name>
</gene>
<comment type="caution">
    <text evidence="1">The sequence shown here is derived from an EMBL/GenBank/DDBJ whole genome shotgun (WGS) entry which is preliminary data.</text>
</comment>
<dbReference type="Proteomes" id="UP001596105">
    <property type="component" value="Unassembled WGS sequence"/>
</dbReference>
<dbReference type="Gene3D" id="3.90.550.10">
    <property type="entry name" value="Spore Coat Polysaccharide Biosynthesis Protein SpsA, Chain A"/>
    <property type="match status" value="1"/>
</dbReference>
<accession>A0ABW0LVI0</accession>
<reference evidence="2" key="1">
    <citation type="journal article" date="2019" name="Int. J. Syst. Evol. Microbiol.">
        <title>The Global Catalogue of Microorganisms (GCM) 10K type strain sequencing project: providing services to taxonomists for standard genome sequencing and annotation.</title>
        <authorList>
            <consortium name="The Broad Institute Genomics Platform"/>
            <consortium name="The Broad Institute Genome Sequencing Center for Infectious Disease"/>
            <person name="Wu L."/>
            <person name="Ma J."/>
        </authorList>
    </citation>
    <scope>NUCLEOTIDE SEQUENCE [LARGE SCALE GENOMIC DNA]</scope>
    <source>
        <strain evidence="2">CCUG 57113</strain>
    </source>
</reference>
<name>A0ABW0LVI0_9BACL</name>
<organism evidence="1 2">
    <name type="scientific">Cohnella suwonensis</name>
    <dbReference type="NCBI Taxonomy" id="696072"/>
    <lineage>
        <taxon>Bacteria</taxon>
        <taxon>Bacillati</taxon>
        <taxon>Bacillota</taxon>
        <taxon>Bacilli</taxon>
        <taxon>Bacillales</taxon>
        <taxon>Paenibacillaceae</taxon>
        <taxon>Cohnella</taxon>
    </lineage>
</organism>
<evidence type="ECO:0008006" key="3">
    <source>
        <dbReference type="Google" id="ProtNLM"/>
    </source>
</evidence>
<keyword evidence="2" id="KW-1185">Reference proteome</keyword>
<proteinExistence type="predicted"/>
<evidence type="ECO:0000313" key="1">
    <source>
        <dbReference type="EMBL" id="MFC5468847.1"/>
    </source>
</evidence>
<sequence length="307" mass="36136">MIVCSVAGGNHLSFAKVLAKSVKENAKHCKFVLCLVEEEIHPDTKKIDFFDHVVLAKDIGVPNFYKFVSKYNLYEAACALKPYLLQYAFNVYGKEEKFLYLDSDLCVYGSLDKLEVLLEKHSILLTPHRLEPQDILNSIDEEIVNLRDGVYQAGFFGVRKTTESERFLQWWADRNQDYSYNDPSEGLFLDQKWLDLVPCFFDGVHVIQDPEYNMASWNLSQRNLTLNDNNQYLVNARPLVFFHYSGMGKWLDNSIRLHVPDKSNAIYRMVSEYVLAYTRMGYHKYIHNPWSYENFDYEKYLMKKWMN</sequence>
<dbReference type="SUPFAM" id="SSF53448">
    <property type="entry name" value="Nucleotide-diphospho-sugar transferases"/>
    <property type="match status" value="1"/>
</dbReference>
<dbReference type="InterPro" id="IPR029044">
    <property type="entry name" value="Nucleotide-diphossugar_trans"/>
</dbReference>
<dbReference type="EMBL" id="JBHSMH010000021">
    <property type="protein sequence ID" value="MFC5468847.1"/>
    <property type="molecule type" value="Genomic_DNA"/>
</dbReference>